<dbReference type="AlphaFoldDB" id="A0A9Q9B3F8"/>
<proteinExistence type="predicted"/>
<organism evidence="2 3">
    <name type="scientific">Septoria linicola</name>
    <dbReference type="NCBI Taxonomy" id="215465"/>
    <lineage>
        <taxon>Eukaryota</taxon>
        <taxon>Fungi</taxon>
        <taxon>Dikarya</taxon>
        <taxon>Ascomycota</taxon>
        <taxon>Pezizomycotina</taxon>
        <taxon>Dothideomycetes</taxon>
        <taxon>Dothideomycetidae</taxon>
        <taxon>Mycosphaerellales</taxon>
        <taxon>Mycosphaerellaceae</taxon>
        <taxon>Septoria</taxon>
    </lineage>
</organism>
<feature type="compositionally biased region" description="Polar residues" evidence="1">
    <location>
        <begin position="215"/>
        <end position="232"/>
    </location>
</feature>
<evidence type="ECO:0000256" key="1">
    <source>
        <dbReference type="SAM" id="MobiDB-lite"/>
    </source>
</evidence>
<feature type="compositionally biased region" description="Basic and acidic residues" evidence="1">
    <location>
        <begin position="157"/>
        <end position="176"/>
    </location>
</feature>
<sequence length="232" mass="26498">MGQVIDESCEASNAHDLAAAQAVFSTYETLEPLKSFDNAIKRSIYVQEKLFFKPLALTHKADSLPSFAPLWISAKVDLMRAGIGCFFVKACHPPSVCSVGYLSADMRGTYAGVRMGRIWEMFQRHVEHQMSSRAFDEERRAEKEEWDNLAPDERQRRIVDLEQDEKDRRSRKEPCRTRNMHTRQLLGLPPVSMKVILDDLWASQDYRLGLLPKSDSGTGRQLVPQAQNEARL</sequence>
<dbReference type="Proteomes" id="UP001056384">
    <property type="component" value="Chromosome 11"/>
</dbReference>
<feature type="region of interest" description="Disordered" evidence="1">
    <location>
        <begin position="157"/>
        <end position="181"/>
    </location>
</feature>
<reference evidence="2" key="1">
    <citation type="submission" date="2022-06" db="EMBL/GenBank/DDBJ databases">
        <title>Complete genome sequences of two strains of the flax pathogen Septoria linicola.</title>
        <authorList>
            <person name="Lapalu N."/>
            <person name="Simon A."/>
            <person name="Demenou B."/>
            <person name="Paumier D."/>
            <person name="Guillot M.-P."/>
            <person name="Gout L."/>
            <person name="Valade R."/>
        </authorList>
    </citation>
    <scope>NUCLEOTIDE SEQUENCE</scope>
    <source>
        <strain evidence="2">SE15195</strain>
    </source>
</reference>
<evidence type="ECO:0000313" key="2">
    <source>
        <dbReference type="EMBL" id="USW58238.1"/>
    </source>
</evidence>
<keyword evidence="3" id="KW-1185">Reference proteome</keyword>
<name>A0A9Q9B3F8_9PEZI</name>
<feature type="region of interest" description="Disordered" evidence="1">
    <location>
        <begin position="212"/>
        <end position="232"/>
    </location>
</feature>
<gene>
    <name evidence="2" type="ORF">Slin15195_G115570</name>
</gene>
<protein>
    <submittedName>
        <fullName evidence="2">Uncharacterized protein</fullName>
    </submittedName>
</protein>
<evidence type="ECO:0000313" key="3">
    <source>
        <dbReference type="Proteomes" id="UP001056384"/>
    </source>
</evidence>
<dbReference type="EMBL" id="CP099428">
    <property type="protein sequence ID" value="USW58238.1"/>
    <property type="molecule type" value="Genomic_DNA"/>
</dbReference>
<accession>A0A9Q9B3F8</accession>